<dbReference type="Pfam" id="PF00705">
    <property type="entry name" value="PCNA_N"/>
    <property type="match status" value="1"/>
</dbReference>
<dbReference type="GO" id="GO:0030337">
    <property type="term" value="F:DNA polymerase processivity factor activity"/>
    <property type="evidence" value="ECO:0007669"/>
    <property type="project" value="InterPro"/>
</dbReference>
<proteinExistence type="inferred from homology"/>
<dbReference type="InterPro" id="IPR000730">
    <property type="entry name" value="Pr_cel_nuc_antig"/>
</dbReference>
<evidence type="ECO:0000256" key="1">
    <source>
        <dbReference type="ARBA" id="ARBA00010462"/>
    </source>
</evidence>
<dbReference type="GO" id="GO:0043626">
    <property type="term" value="C:PCNA complex"/>
    <property type="evidence" value="ECO:0007669"/>
    <property type="project" value="TreeGrafter"/>
</dbReference>
<reference evidence="5" key="1">
    <citation type="journal article" date="2020" name="Nature">
        <title>Giant virus diversity and host interactions through global metagenomics.</title>
        <authorList>
            <person name="Schulz F."/>
            <person name="Roux S."/>
            <person name="Paez-Espino D."/>
            <person name="Jungbluth S."/>
            <person name="Walsh D.A."/>
            <person name="Denef V.J."/>
            <person name="McMahon K.D."/>
            <person name="Konstantinidis K.T."/>
            <person name="Eloe-Fadrosh E.A."/>
            <person name="Kyrpides N.C."/>
            <person name="Woyke T."/>
        </authorList>
    </citation>
    <scope>NUCLEOTIDE SEQUENCE</scope>
    <source>
        <strain evidence="5">GVMAG-M-3300023184-160</strain>
    </source>
</reference>
<evidence type="ECO:0000259" key="3">
    <source>
        <dbReference type="Pfam" id="PF00705"/>
    </source>
</evidence>
<dbReference type="AlphaFoldDB" id="A0A6C0HML4"/>
<dbReference type="Gene3D" id="3.70.10.10">
    <property type="match status" value="1"/>
</dbReference>
<dbReference type="SUPFAM" id="SSF55979">
    <property type="entry name" value="DNA clamp"/>
    <property type="match status" value="2"/>
</dbReference>
<dbReference type="InterPro" id="IPR022649">
    <property type="entry name" value="Pr_cel_nuc_antig_C"/>
</dbReference>
<dbReference type="GO" id="GO:0019985">
    <property type="term" value="P:translesion synthesis"/>
    <property type="evidence" value="ECO:0007669"/>
    <property type="project" value="TreeGrafter"/>
</dbReference>
<feature type="domain" description="Proliferating cell nuclear antigen PCNA C-terminal" evidence="4">
    <location>
        <begin position="136"/>
        <end position="245"/>
    </location>
</feature>
<feature type="domain" description="Proliferating cell nuclear antigen PCNA N-terminal" evidence="3">
    <location>
        <begin position="17"/>
        <end position="121"/>
    </location>
</feature>
<keyword evidence="2" id="KW-0238">DNA-binding</keyword>
<name>A0A6C0HML4_9ZZZZ</name>
<evidence type="ECO:0008006" key="6">
    <source>
        <dbReference type="Google" id="ProtNLM"/>
    </source>
</evidence>
<dbReference type="PRINTS" id="PR00339">
    <property type="entry name" value="PCNACYCLIN"/>
</dbReference>
<sequence length="252" mass="30020">MKCSIQDMKKMMEWIEMFKFIKNINKHVTVQCTDSELFIQIMDSSHICLVDFKIASSWFHHYESSNEVFSTNSAVLVKVFSMFTKETTLEMETNDDKLFIHLFNTQQNRHFEVPLINIEQDLLSSILTEPCADFSIKSKWFDKYLQELSHFGEQLKLKIRDDCIFLETSKEEGMYQIEIPNEQLEEFNIVENYTVELNYSLRYLVLLSSYALVFPEVHLYFDEHSPLRITFKQEGMLIHFFLAPKFTDDYLE</sequence>
<dbReference type="InterPro" id="IPR022648">
    <property type="entry name" value="Pr_cel_nuc_antig_N"/>
</dbReference>
<dbReference type="CDD" id="cd00577">
    <property type="entry name" value="PCNA"/>
    <property type="match status" value="1"/>
</dbReference>
<dbReference type="Pfam" id="PF02747">
    <property type="entry name" value="PCNA_C"/>
    <property type="match status" value="1"/>
</dbReference>
<evidence type="ECO:0000313" key="5">
    <source>
        <dbReference type="EMBL" id="QHT81938.1"/>
    </source>
</evidence>
<evidence type="ECO:0000256" key="2">
    <source>
        <dbReference type="ARBA" id="ARBA00023125"/>
    </source>
</evidence>
<dbReference type="GO" id="GO:0006275">
    <property type="term" value="P:regulation of DNA replication"/>
    <property type="evidence" value="ECO:0007669"/>
    <property type="project" value="InterPro"/>
</dbReference>
<evidence type="ECO:0000259" key="4">
    <source>
        <dbReference type="Pfam" id="PF02747"/>
    </source>
</evidence>
<dbReference type="GO" id="GO:0006272">
    <property type="term" value="P:leading strand elongation"/>
    <property type="evidence" value="ECO:0007669"/>
    <property type="project" value="TreeGrafter"/>
</dbReference>
<protein>
    <recommendedName>
        <fullName evidence="6">Proliferating cell nuclear antigen PCNA N-terminal domain-containing protein</fullName>
    </recommendedName>
</protein>
<dbReference type="EMBL" id="MN739993">
    <property type="protein sequence ID" value="QHT81938.1"/>
    <property type="molecule type" value="Genomic_DNA"/>
</dbReference>
<accession>A0A6C0HML4</accession>
<dbReference type="GO" id="GO:0003677">
    <property type="term" value="F:DNA binding"/>
    <property type="evidence" value="ECO:0007669"/>
    <property type="project" value="UniProtKB-KW"/>
</dbReference>
<dbReference type="PANTHER" id="PTHR11352:SF0">
    <property type="entry name" value="PROLIFERATING CELL NUCLEAR ANTIGEN"/>
    <property type="match status" value="1"/>
</dbReference>
<dbReference type="InterPro" id="IPR046938">
    <property type="entry name" value="DNA_clamp_sf"/>
</dbReference>
<dbReference type="GO" id="GO:0006298">
    <property type="term" value="P:mismatch repair"/>
    <property type="evidence" value="ECO:0007669"/>
    <property type="project" value="TreeGrafter"/>
</dbReference>
<comment type="similarity">
    <text evidence="1">Belongs to the PCNA family.</text>
</comment>
<dbReference type="PANTHER" id="PTHR11352">
    <property type="entry name" value="PROLIFERATING CELL NUCLEAR ANTIGEN"/>
    <property type="match status" value="1"/>
</dbReference>
<organism evidence="5">
    <name type="scientific">viral metagenome</name>
    <dbReference type="NCBI Taxonomy" id="1070528"/>
    <lineage>
        <taxon>unclassified sequences</taxon>
        <taxon>metagenomes</taxon>
        <taxon>organismal metagenomes</taxon>
    </lineage>
</organism>